<evidence type="ECO:0000256" key="1">
    <source>
        <dbReference type="SAM" id="Coils"/>
    </source>
</evidence>
<sequence>MRFITLLLVLFLIGCKSQKPFTQTTEIVDSTTTVTTITPRDTLIKVAGDQVSINVSLAELLLSPVSKKSKSGRSEANVALENDTIYVDCQIEELEMTIALQEKTINTLKKQLEKSSKEIPVPFVPLLTKIFAWIGKLVVLAVVVLLGIKLLKPKLL</sequence>
<reference evidence="3 4" key="1">
    <citation type="submission" date="2021-11" db="EMBL/GenBank/DDBJ databases">
        <title>Seasonal and diel survey of microbial diversity of the Tyrrhenian coast.</title>
        <authorList>
            <person name="Gattoni G."/>
            <person name="Corral P."/>
        </authorList>
    </citation>
    <scope>NUCLEOTIDE SEQUENCE [LARGE SCALE GENOMIC DNA]</scope>
    <source>
        <strain evidence="3 4">Mr9</strain>
    </source>
</reference>
<keyword evidence="2" id="KW-0812">Transmembrane</keyword>
<evidence type="ECO:0000313" key="4">
    <source>
        <dbReference type="Proteomes" id="UP001197770"/>
    </source>
</evidence>
<dbReference type="EMBL" id="JAJGMW010000002">
    <property type="protein sequence ID" value="MCC4211355.1"/>
    <property type="molecule type" value="Genomic_DNA"/>
</dbReference>
<feature type="coiled-coil region" evidence="1">
    <location>
        <begin position="91"/>
        <end position="118"/>
    </location>
</feature>
<keyword evidence="2" id="KW-1133">Transmembrane helix</keyword>
<evidence type="ECO:0000256" key="2">
    <source>
        <dbReference type="SAM" id="Phobius"/>
    </source>
</evidence>
<evidence type="ECO:0008006" key="5">
    <source>
        <dbReference type="Google" id="ProtNLM"/>
    </source>
</evidence>
<evidence type="ECO:0000313" key="3">
    <source>
        <dbReference type="EMBL" id="MCC4211355.1"/>
    </source>
</evidence>
<comment type="caution">
    <text evidence="3">The sequence shown here is derived from an EMBL/GenBank/DDBJ whole genome shotgun (WGS) entry which is preliminary data.</text>
</comment>
<dbReference type="Proteomes" id="UP001197770">
    <property type="component" value="Unassembled WGS sequence"/>
</dbReference>
<dbReference type="RefSeq" id="WP_228228476.1">
    <property type="nucleotide sequence ID" value="NZ_JAJGMW010000002.1"/>
</dbReference>
<keyword evidence="1" id="KW-0175">Coiled coil</keyword>
<proteinExistence type="predicted"/>
<keyword evidence="4" id="KW-1185">Reference proteome</keyword>
<accession>A0ABS8GN59</accession>
<name>A0ABS8GN59_9FLAO</name>
<keyword evidence="2" id="KW-0472">Membrane</keyword>
<organism evidence="3 4">
    <name type="scientific">Leeuwenhoekiella parthenopeia</name>
    <dbReference type="NCBI Taxonomy" id="2890320"/>
    <lineage>
        <taxon>Bacteria</taxon>
        <taxon>Pseudomonadati</taxon>
        <taxon>Bacteroidota</taxon>
        <taxon>Flavobacteriia</taxon>
        <taxon>Flavobacteriales</taxon>
        <taxon>Flavobacteriaceae</taxon>
        <taxon>Leeuwenhoekiella</taxon>
    </lineage>
</organism>
<feature type="transmembrane region" description="Helical" evidence="2">
    <location>
        <begin position="130"/>
        <end position="151"/>
    </location>
</feature>
<gene>
    <name evidence="3" type="ORF">LLW17_01375</name>
</gene>
<protein>
    <recommendedName>
        <fullName evidence="5">Lipoprotein</fullName>
    </recommendedName>
</protein>
<dbReference type="PROSITE" id="PS51257">
    <property type="entry name" value="PROKAR_LIPOPROTEIN"/>
    <property type="match status" value="1"/>
</dbReference>